<organism evidence="11 12">
    <name type="scientific">Phototrophicus methaneseepsis</name>
    <dbReference type="NCBI Taxonomy" id="2710758"/>
    <lineage>
        <taxon>Bacteria</taxon>
        <taxon>Bacillati</taxon>
        <taxon>Chloroflexota</taxon>
        <taxon>Candidatus Thermofontia</taxon>
        <taxon>Phototrophicales</taxon>
        <taxon>Phototrophicaceae</taxon>
        <taxon>Phototrophicus</taxon>
    </lineage>
</organism>
<dbReference type="UniPathway" id="UPA00252">
    <property type="reaction ID" value="UER00325"/>
</dbReference>
<dbReference type="Gene3D" id="3.40.50.1400">
    <property type="match status" value="2"/>
</dbReference>
<protein>
    <recommendedName>
        <fullName evidence="9">Ferrochelatase</fullName>
        <ecNumber evidence="9">4.98.1.1</ecNumber>
    </recommendedName>
    <alternativeName>
        <fullName evidence="9">Heme synthase</fullName>
    </alternativeName>
    <alternativeName>
        <fullName evidence="9">Protoheme ferro-lyase</fullName>
    </alternativeName>
</protein>
<dbReference type="PANTHER" id="PTHR11108">
    <property type="entry name" value="FERROCHELATASE"/>
    <property type="match status" value="1"/>
</dbReference>
<keyword evidence="5 9" id="KW-0350">Heme biosynthesis</keyword>
<keyword evidence="7 9" id="KW-0627">Porphyrin biosynthesis</keyword>
<dbReference type="InterPro" id="IPR001015">
    <property type="entry name" value="Ferrochelatase"/>
</dbReference>
<evidence type="ECO:0000256" key="6">
    <source>
        <dbReference type="ARBA" id="ARBA00023239"/>
    </source>
</evidence>
<dbReference type="EMBL" id="CP062983">
    <property type="protein sequence ID" value="QPC84601.1"/>
    <property type="molecule type" value="Genomic_DNA"/>
</dbReference>
<comment type="subcellular location">
    <subcellularLocation>
        <location evidence="9">Cytoplasm</location>
    </subcellularLocation>
</comment>
<evidence type="ECO:0000313" key="11">
    <source>
        <dbReference type="EMBL" id="QPC84601.1"/>
    </source>
</evidence>
<dbReference type="GO" id="GO:0046872">
    <property type="term" value="F:metal ion binding"/>
    <property type="evidence" value="ECO:0007669"/>
    <property type="project" value="UniProtKB-KW"/>
</dbReference>
<dbReference type="KEGG" id="pmet:G4Y79_09555"/>
<evidence type="ECO:0000256" key="3">
    <source>
        <dbReference type="ARBA" id="ARBA00022723"/>
    </source>
</evidence>
<proteinExistence type="inferred from homology"/>
<dbReference type="HAMAP" id="MF_00323">
    <property type="entry name" value="Ferrochelatase"/>
    <property type="match status" value="1"/>
</dbReference>
<accession>A0A7S8IGC7</accession>
<feature type="binding site" evidence="9">
    <location>
        <position position="289"/>
    </location>
    <ligand>
        <name>Fe(2+)</name>
        <dbReference type="ChEBI" id="CHEBI:29033"/>
    </ligand>
</feature>
<name>A0A7S8IGC7_9CHLR</name>
<evidence type="ECO:0000256" key="8">
    <source>
        <dbReference type="ARBA" id="ARBA00024536"/>
    </source>
</evidence>
<evidence type="ECO:0000256" key="7">
    <source>
        <dbReference type="ARBA" id="ARBA00023244"/>
    </source>
</evidence>
<dbReference type="SUPFAM" id="SSF53800">
    <property type="entry name" value="Chelatase"/>
    <property type="match status" value="1"/>
</dbReference>
<keyword evidence="2 9" id="KW-0963">Cytoplasm</keyword>
<evidence type="ECO:0000256" key="10">
    <source>
        <dbReference type="RuleBase" id="RU004185"/>
    </source>
</evidence>
<dbReference type="CDD" id="cd00419">
    <property type="entry name" value="Ferrochelatase_C"/>
    <property type="match status" value="1"/>
</dbReference>
<feature type="binding site" evidence="9">
    <location>
        <position position="208"/>
    </location>
    <ligand>
        <name>Fe(2+)</name>
        <dbReference type="ChEBI" id="CHEBI:29033"/>
    </ligand>
</feature>
<evidence type="ECO:0000256" key="2">
    <source>
        <dbReference type="ARBA" id="ARBA00022490"/>
    </source>
</evidence>
<dbReference type="GO" id="GO:0005737">
    <property type="term" value="C:cytoplasm"/>
    <property type="evidence" value="ECO:0007669"/>
    <property type="project" value="UniProtKB-SubCell"/>
</dbReference>
<dbReference type="Pfam" id="PF00762">
    <property type="entry name" value="Ferrochelatase"/>
    <property type="match status" value="1"/>
</dbReference>
<dbReference type="GO" id="GO:0006783">
    <property type="term" value="P:heme biosynthetic process"/>
    <property type="evidence" value="ECO:0007669"/>
    <property type="project" value="UniProtKB-UniRule"/>
</dbReference>
<dbReference type="Proteomes" id="UP000594468">
    <property type="component" value="Chromosome"/>
</dbReference>
<evidence type="ECO:0000256" key="4">
    <source>
        <dbReference type="ARBA" id="ARBA00023004"/>
    </source>
</evidence>
<evidence type="ECO:0000256" key="1">
    <source>
        <dbReference type="ARBA" id="ARBA00007718"/>
    </source>
</evidence>
<keyword evidence="4 9" id="KW-0408">Iron</keyword>
<comment type="similarity">
    <text evidence="1 9 10">Belongs to the ferrochelatase family.</text>
</comment>
<gene>
    <name evidence="9 11" type="primary">hemH</name>
    <name evidence="11" type="ORF">G4Y79_09555</name>
</gene>
<dbReference type="AlphaFoldDB" id="A0A7S8IGC7"/>
<comment type="pathway">
    <text evidence="9">Porphyrin-containing compound metabolism; protoheme biosynthesis; protoheme from protoporphyrin-IX: step 1/1.</text>
</comment>
<dbReference type="PANTHER" id="PTHR11108:SF1">
    <property type="entry name" value="FERROCHELATASE, MITOCHONDRIAL"/>
    <property type="match status" value="1"/>
</dbReference>
<dbReference type="FunFam" id="3.40.50.1400:FF:000002">
    <property type="entry name" value="Ferrochelatase"/>
    <property type="match status" value="1"/>
</dbReference>
<keyword evidence="3 9" id="KW-0479">Metal-binding</keyword>
<comment type="catalytic activity">
    <reaction evidence="8">
        <text>Fe-coproporphyrin III + 2 H(+) = coproporphyrin III + Fe(2+)</text>
        <dbReference type="Rhea" id="RHEA:49572"/>
        <dbReference type="ChEBI" id="CHEBI:15378"/>
        <dbReference type="ChEBI" id="CHEBI:29033"/>
        <dbReference type="ChEBI" id="CHEBI:68438"/>
        <dbReference type="ChEBI" id="CHEBI:131725"/>
        <dbReference type="EC" id="4.99.1.9"/>
    </reaction>
    <physiologicalReaction direction="right-to-left" evidence="8">
        <dbReference type="Rhea" id="RHEA:49574"/>
    </physiologicalReaction>
</comment>
<dbReference type="EC" id="4.98.1.1" evidence="9"/>
<dbReference type="RefSeq" id="WP_195172664.1">
    <property type="nucleotide sequence ID" value="NZ_CP062983.1"/>
</dbReference>
<evidence type="ECO:0000256" key="9">
    <source>
        <dbReference type="HAMAP-Rule" id="MF_00323"/>
    </source>
</evidence>
<evidence type="ECO:0000256" key="5">
    <source>
        <dbReference type="ARBA" id="ARBA00023133"/>
    </source>
</evidence>
<evidence type="ECO:0000313" key="12">
    <source>
        <dbReference type="Proteomes" id="UP000594468"/>
    </source>
</evidence>
<comment type="catalytic activity">
    <reaction evidence="9">
        <text>heme b + 2 H(+) = protoporphyrin IX + Fe(2+)</text>
        <dbReference type="Rhea" id="RHEA:22584"/>
        <dbReference type="ChEBI" id="CHEBI:15378"/>
        <dbReference type="ChEBI" id="CHEBI:29033"/>
        <dbReference type="ChEBI" id="CHEBI:57306"/>
        <dbReference type="ChEBI" id="CHEBI:60344"/>
        <dbReference type="EC" id="4.98.1.1"/>
    </reaction>
</comment>
<dbReference type="CDD" id="cd03411">
    <property type="entry name" value="Ferrochelatase_N"/>
    <property type="match status" value="1"/>
</dbReference>
<dbReference type="InterPro" id="IPR033644">
    <property type="entry name" value="Ferrochelatase_C"/>
</dbReference>
<dbReference type="NCBIfam" id="TIGR00109">
    <property type="entry name" value="hemH"/>
    <property type="match status" value="1"/>
</dbReference>
<sequence>MHEAETKPIGVIVAQLGTPEAPTAKGLRTYLAEFLSDMRVIDYHPLVWQPILRGIILRVRPSKSARLYQRIWLKEGSPLLVYSQRQVEKLQAILGDHYRVILGMTYGRPNIKDAVATLEAEGIDRILVLPMFPQYSSTTTASIYDAVYDAAAGNRASFAHQRKRFVPTLRFVEPYYDDPRYIDAMKTHLQQTINSLSYVPDQYIITFHGIPDRYLRTGDPYRQQCEHTANLLADAMGWRADEWQICFQSRFGPEEWLQPYTDQVLEGLHHQGYERPLVFSPGFVTDCLETLDELGNEGQEQFEEGGGHPETYHLASCLNDHPAWIDTMVELVRQNALGWAPQEHEEADLLPSFSVHPN</sequence>
<keyword evidence="12" id="KW-1185">Reference proteome</keyword>
<comment type="function">
    <text evidence="9">Catalyzes the ferrous insertion into protoporphyrin IX.</text>
</comment>
<keyword evidence="6 9" id="KW-0456">Lyase</keyword>
<dbReference type="InterPro" id="IPR033659">
    <property type="entry name" value="Ferrochelatase_N"/>
</dbReference>
<dbReference type="GO" id="GO:0004325">
    <property type="term" value="F:ferrochelatase activity"/>
    <property type="evidence" value="ECO:0007669"/>
    <property type="project" value="UniProtKB-UniRule"/>
</dbReference>
<reference evidence="11 12" key="1">
    <citation type="submission" date="2020-02" db="EMBL/GenBank/DDBJ databases">
        <authorList>
            <person name="Zheng R.K."/>
            <person name="Sun C.M."/>
        </authorList>
    </citation>
    <scope>NUCLEOTIDE SEQUENCE [LARGE SCALE GENOMIC DNA]</scope>
    <source>
        <strain evidence="12">rifampicinis</strain>
    </source>
</reference>